<reference evidence="5 6" key="1">
    <citation type="submission" date="2015-02" db="EMBL/GenBank/DDBJ databases">
        <title>Draft Genome Sequences of Two Closely-Related Aflatoxigenic Aspergillus Species Obtained from the Cote d'Ivoire.</title>
        <authorList>
            <person name="Moore G.G."/>
            <person name="Beltz S.B."/>
            <person name="Mack B.M."/>
        </authorList>
    </citation>
    <scope>NUCLEOTIDE SEQUENCE [LARGE SCALE GENOMIC DNA]</scope>
    <source>
        <strain evidence="5 6">SRRC1432</strain>
    </source>
</reference>
<feature type="domain" description="Yeast cell wall synthesis Kre9/Knh1-like N-terminal" evidence="4">
    <location>
        <begin position="28"/>
        <end position="129"/>
    </location>
</feature>
<dbReference type="Proteomes" id="UP000034947">
    <property type="component" value="Unassembled WGS sequence"/>
</dbReference>
<evidence type="ECO:0000259" key="3">
    <source>
        <dbReference type="Pfam" id="PF05390"/>
    </source>
</evidence>
<protein>
    <submittedName>
        <fullName evidence="5">Uncharacterized protein</fullName>
    </submittedName>
</protein>
<dbReference type="GO" id="GO:0031505">
    <property type="term" value="P:fungal-type cell wall organization"/>
    <property type="evidence" value="ECO:0007669"/>
    <property type="project" value="TreeGrafter"/>
</dbReference>
<sequence length="257" mass="28236">MRLIRSLTTTFFLTLTSTVLADIEFTVPNSTTTLKGGDVVTAMWKDSGKAPRISELVQYDLFLCAGGDDPAIYEDVALLMQDVALARGNSVSFAIDPKFGGNDTNAYFLKMVASGPDAFVVNFSERFTLTDMTGSFPPRLQATKSDFSTDTEDILQKRRVVVDPFTVPYSLQTGPTRYAPMAKRPGTAIATTSPVPQYPASPYNIATHYLEPATVLTTLTATDTRTLIDMENTVSYGLRFRPLALLCREGNFEYIDC</sequence>
<dbReference type="InterPro" id="IPR018466">
    <property type="entry name" value="Kre9/Knh1-like_N"/>
</dbReference>
<evidence type="ECO:0000259" key="4">
    <source>
        <dbReference type="Pfam" id="PF10342"/>
    </source>
</evidence>
<proteinExistence type="predicted"/>
<evidence type="ECO:0000256" key="1">
    <source>
        <dbReference type="ARBA" id="ARBA00022729"/>
    </source>
</evidence>
<gene>
    <name evidence="5" type="ORF">AOCH_002143</name>
</gene>
<dbReference type="InterPro" id="IPR008659">
    <property type="entry name" value="Kre9/Knh1_C"/>
</dbReference>
<dbReference type="GO" id="GO:0006078">
    <property type="term" value="P:(1-&gt;6)-beta-D-glucan biosynthetic process"/>
    <property type="evidence" value="ECO:0007669"/>
    <property type="project" value="InterPro"/>
</dbReference>
<keyword evidence="1 2" id="KW-0732">Signal</keyword>
<dbReference type="OrthoDB" id="2432613at2759"/>
<comment type="caution">
    <text evidence="5">The sequence shown here is derived from an EMBL/GenBank/DDBJ whole genome shotgun (WGS) entry which is preliminary data.</text>
</comment>
<dbReference type="Pfam" id="PF05390">
    <property type="entry name" value="Kre9_KNH1_C"/>
    <property type="match status" value="1"/>
</dbReference>
<accession>A0A0F8X946</accession>
<organism evidence="5 6">
    <name type="scientific">Aspergillus ochraceoroseus</name>
    <dbReference type="NCBI Taxonomy" id="138278"/>
    <lineage>
        <taxon>Eukaryota</taxon>
        <taxon>Fungi</taxon>
        <taxon>Dikarya</taxon>
        <taxon>Ascomycota</taxon>
        <taxon>Pezizomycotina</taxon>
        <taxon>Eurotiomycetes</taxon>
        <taxon>Eurotiomycetidae</taxon>
        <taxon>Eurotiales</taxon>
        <taxon>Aspergillaceae</taxon>
        <taxon>Aspergillus</taxon>
        <taxon>Aspergillus subgen. Nidulantes</taxon>
    </lineage>
</organism>
<evidence type="ECO:0000313" key="6">
    <source>
        <dbReference type="Proteomes" id="UP000034947"/>
    </source>
</evidence>
<dbReference type="PANTHER" id="PTHR28154">
    <property type="entry name" value="CELL WALL SYNTHESIS PROTEIN KNH1-RELATED"/>
    <property type="match status" value="1"/>
</dbReference>
<dbReference type="InterPro" id="IPR045328">
    <property type="entry name" value="Kre9/Knh1"/>
</dbReference>
<dbReference type="Pfam" id="PF10342">
    <property type="entry name" value="Kre9_KNH"/>
    <property type="match status" value="1"/>
</dbReference>
<name>A0A0F8X946_9EURO</name>
<dbReference type="AlphaFoldDB" id="A0A0F8X946"/>
<feature type="chain" id="PRO_5002529530" evidence="2">
    <location>
        <begin position="22"/>
        <end position="257"/>
    </location>
</feature>
<dbReference type="GO" id="GO:0005576">
    <property type="term" value="C:extracellular region"/>
    <property type="evidence" value="ECO:0007669"/>
    <property type="project" value="TreeGrafter"/>
</dbReference>
<dbReference type="GO" id="GO:0042546">
    <property type="term" value="P:cell wall biogenesis"/>
    <property type="evidence" value="ECO:0007669"/>
    <property type="project" value="InterPro"/>
</dbReference>
<keyword evidence="6" id="KW-1185">Reference proteome</keyword>
<dbReference type="VEuPathDB" id="FungiDB:P175DRAFT_0503444"/>
<evidence type="ECO:0000313" key="5">
    <source>
        <dbReference type="EMBL" id="KKK26090.1"/>
    </source>
</evidence>
<dbReference type="EMBL" id="JYKN01000023">
    <property type="protein sequence ID" value="KKK26090.1"/>
    <property type="molecule type" value="Genomic_DNA"/>
</dbReference>
<feature type="signal peptide" evidence="2">
    <location>
        <begin position="1"/>
        <end position="21"/>
    </location>
</feature>
<feature type="domain" description="Yeast cell wall synthesis Kre9/Knh1 C-terminal" evidence="3">
    <location>
        <begin position="165"/>
        <end position="228"/>
    </location>
</feature>
<evidence type="ECO:0000256" key="2">
    <source>
        <dbReference type="SAM" id="SignalP"/>
    </source>
</evidence>
<dbReference type="PANTHER" id="PTHR28154:SF1">
    <property type="entry name" value="CELL WALL SYNTHESIS PROTEIN KNH1-RELATED"/>
    <property type="match status" value="1"/>
</dbReference>